<evidence type="ECO:0000256" key="1">
    <source>
        <dbReference type="SAM" id="MobiDB-lite"/>
    </source>
</evidence>
<feature type="region of interest" description="Disordered" evidence="1">
    <location>
        <begin position="13"/>
        <end position="86"/>
    </location>
</feature>
<dbReference type="AlphaFoldDB" id="A0AAE1EKE3"/>
<comment type="caution">
    <text evidence="2">The sequence shown here is derived from an EMBL/GenBank/DDBJ whole genome shotgun (WGS) entry which is preliminary data.</text>
</comment>
<dbReference type="Proteomes" id="UP001286313">
    <property type="component" value="Unassembled WGS sequence"/>
</dbReference>
<keyword evidence="3" id="KW-1185">Reference proteome</keyword>
<protein>
    <submittedName>
        <fullName evidence="2">Uncharacterized protein</fullName>
    </submittedName>
</protein>
<evidence type="ECO:0000313" key="3">
    <source>
        <dbReference type="Proteomes" id="UP001286313"/>
    </source>
</evidence>
<evidence type="ECO:0000313" key="2">
    <source>
        <dbReference type="EMBL" id="KAK3855537.1"/>
    </source>
</evidence>
<name>A0AAE1EKE3_PETCI</name>
<dbReference type="EMBL" id="JAWQEG010006175">
    <property type="protein sequence ID" value="KAK3855537.1"/>
    <property type="molecule type" value="Genomic_DNA"/>
</dbReference>
<feature type="compositionally biased region" description="Acidic residues" evidence="1">
    <location>
        <begin position="13"/>
        <end position="22"/>
    </location>
</feature>
<accession>A0AAE1EKE3</accession>
<gene>
    <name evidence="2" type="ORF">Pcinc_038069</name>
</gene>
<sequence>MRGLVEMVRELIEGSEDEEVDQQGEGISLSPNNKAGVKVKDARRGGGGGAGKDWKGNEEEKHKPGISREREKEEQPGKDGGEAGEE</sequence>
<feature type="compositionally biased region" description="Basic and acidic residues" evidence="1">
    <location>
        <begin position="52"/>
        <end position="86"/>
    </location>
</feature>
<reference evidence="2" key="1">
    <citation type="submission" date="2023-10" db="EMBL/GenBank/DDBJ databases">
        <title>Genome assemblies of two species of porcelain crab, Petrolisthes cinctipes and Petrolisthes manimaculis (Anomura: Porcellanidae).</title>
        <authorList>
            <person name="Angst P."/>
        </authorList>
    </citation>
    <scope>NUCLEOTIDE SEQUENCE</scope>
    <source>
        <strain evidence="2">PB745_01</strain>
        <tissue evidence="2">Gill</tissue>
    </source>
</reference>
<proteinExistence type="predicted"/>
<organism evidence="2 3">
    <name type="scientific">Petrolisthes cinctipes</name>
    <name type="common">Flat porcelain crab</name>
    <dbReference type="NCBI Taxonomy" id="88211"/>
    <lineage>
        <taxon>Eukaryota</taxon>
        <taxon>Metazoa</taxon>
        <taxon>Ecdysozoa</taxon>
        <taxon>Arthropoda</taxon>
        <taxon>Crustacea</taxon>
        <taxon>Multicrustacea</taxon>
        <taxon>Malacostraca</taxon>
        <taxon>Eumalacostraca</taxon>
        <taxon>Eucarida</taxon>
        <taxon>Decapoda</taxon>
        <taxon>Pleocyemata</taxon>
        <taxon>Anomura</taxon>
        <taxon>Galatheoidea</taxon>
        <taxon>Porcellanidae</taxon>
        <taxon>Petrolisthes</taxon>
    </lineage>
</organism>